<evidence type="ECO:0000256" key="1">
    <source>
        <dbReference type="ARBA" id="ARBA00005706"/>
    </source>
</evidence>
<dbReference type="OrthoDB" id="3340390at2759"/>
<evidence type="ECO:0000256" key="3">
    <source>
        <dbReference type="ARBA" id="ARBA00023033"/>
    </source>
</evidence>
<proteinExistence type="inferred from homology"/>
<dbReference type="GO" id="GO:0140907">
    <property type="term" value="F:flavin-dependent halogenase activity"/>
    <property type="evidence" value="ECO:0007669"/>
    <property type="project" value="UniProtKB-ARBA"/>
</dbReference>
<comment type="similarity">
    <text evidence="1">Belongs to the flavin-dependent halogenase family.</text>
</comment>
<dbReference type="SUPFAM" id="SSF51905">
    <property type="entry name" value="FAD/NAD(P)-binding domain"/>
    <property type="match status" value="1"/>
</dbReference>
<evidence type="ECO:0000313" key="5">
    <source>
        <dbReference type="EMBL" id="KAF8891931.1"/>
    </source>
</evidence>
<dbReference type="InterPro" id="IPR050816">
    <property type="entry name" value="Flavin-dep_Halogenase_NPB"/>
</dbReference>
<keyword evidence="6" id="KW-1185">Reference proteome</keyword>
<dbReference type="InterPro" id="IPR006905">
    <property type="entry name" value="Flavin_halogenase"/>
</dbReference>
<gene>
    <name evidence="5" type="ORF">CPB84DRAFT_1711107</name>
</gene>
<name>A0A9P5TLM9_GYMJU</name>
<dbReference type="AlphaFoldDB" id="A0A9P5TLM9"/>
<evidence type="ECO:0008006" key="7">
    <source>
        <dbReference type="Google" id="ProtNLM"/>
    </source>
</evidence>
<protein>
    <recommendedName>
        <fullName evidence="7">Halogenase</fullName>
    </recommendedName>
</protein>
<dbReference type="PANTHER" id="PTHR43747:SF5">
    <property type="entry name" value="FAD-BINDING DOMAIN-CONTAINING PROTEIN"/>
    <property type="match status" value="1"/>
</dbReference>
<organism evidence="5 6">
    <name type="scientific">Gymnopilus junonius</name>
    <name type="common">Spectacular rustgill mushroom</name>
    <name type="synonym">Gymnopilus spectabilis subsp. junonius</name>
    <dbReference type="NCBI Taxonomy" id="109634"/>
    <lineage>
        <taxon>Eukaryota</taxon>
        <taxon>Fungi</taxon>
        <taxon>Dikarya</taxon>
        <taxon>Basidiomycota</taxon>
        <taxon>Agaricomycotina</taxon>
        <taxon>Agaricomycetes</taxon>
        <taxon>Agaricomycetidae</taxon>
        <taxon>Agaricales</taxon>
        <taxon>Agaricineae</taxon>
        <taxon>Hymenogastraceae</taxon>
        <taxon>Gymnopilus</taxon>
    </lineage>
</organism>
<dbReference type="GO" id="GO:0004497">
    <property type="term" value="F:monooxygenase activity"/>
    <property type="evidence" value="ECO:0007669"/>
    <property type="project" value="UniProtKB-KW"/>
</dbReference>
<dbReference type="Pfam" id="PF04820">
    <property type="entry name" value="Trp_halogenase"/>
    <property type="match status" value="2"/>
</dbReference>
<evidence type="ECO:0000256" key="4">
    <source>
        <dbReference type="ARBA" id="ARBA00049364"/>
    </source>
</evidence>
<dbReference type="Proteomes" id="UP000724874">
    <property type="component" value="Unassembled WGS sequence"/>
</dbReference>
<keyword evidence="2" id="KW-0560">Oxidoreductase</keyword>
<accession>A0A9P5TLM9</accession>
<dbReference type="GO" id="GO:0044550">
    <property type="term" value="P:secondary metabolite biosynthetic process"/>
    <property type="evidence" value="ECO:0007669"/>
    <property type="project" value="UniProtKB-ARBA"/>
</dbReference>
<comment type="catalytic activity">
    <reaction evidence="4">
        <text>melleolide F + FADH2 + chloride + O2 = 6'-chloromelleolide F + FAD + 2 H2O + H(+)</text>
        <dbReference type="Rhea" id="RHEA:67160"/>
        <dbReference type="ChEBI" id="CHEBI:15377"/>
        <dbReference type="ChEBI" id="CHEBI:15378"/>
        <dbReference type="ChEBI" id="CHEBI:15379"/>
        <dbReference type="ChEBI" id="CHEBI:17996"/>
        <dbReference type="ChEBI" id="CHEBI:57692"/>
        <dbReference type="ChEBI" id="CHEBI:58307"/>
        <dbReference type="ChEBI" id="CHEBI:167712"/>
        <dbReference type="ChEBI" id="CHEBI:167713"/>
    </reaction>
    <physiologicalReaction direction="left-to-right" evidence="4">
        <dbReference type="Rhea" id="RHEA:67161"/>
    </physiologicalReaction>
</comment>
<dbReference type="PANTHER" id="PTHR43747">
    <property type="entry name" value="FAD-BINDING PROTEIN"/>
    <property type="match status" value="1"/>
</dbReference>
<reference evidence="5" key="1">
    <citation type="submission" date="2020-11" db="EMBL/GenBank/DDBJ databases">
        <authorList>
            <consortium name="DOE Joint Genome Institute"/>
            <person name="Ahrendt S."/>
            <person name="Riley R."/>
            <person name="Andreopoulos W."/>
            <person name="LaButti K."/>
            <person name="Pangilinan J."/>
            <person name="Ruiz-duenas F.J."/>
            <person name="Barrasa J.M."/>
            <person name="Sanchez-Garcia M."/>
            <person name="Camarero S."/>
            <person name="Miyauchi S."/>
            <person name="Serrano A."/>
            <person name="Linde D."/>
            <person name="Babiker R."/>
            <person name="Drula E."/>
            <person name="Ayuso-Fernandez I."/>
            <person name="Pacheco R."/>
            <person name="Padilla G."/>
            <person name="Ferreira P."/>
            <person name="Barriuso J."/>
            <person name="Kellner H."/>
            <person name="Castanera R."/>
            <person name="Alfaro M."/>
            <person name="Ramirez L."/>
            <person name="Pisabarro A.G."/>
            <person name="Kuo A."/>
            <person name="Tritt A."/>
            <person name="Lipzen A."/>
            <person name="He G."/>
            <person name="Yan M."/>
            <person name="Ng V."/>
            <person name="Cullen D."/>
            <person name="Martin F."/>
            <person name="Rosso M.-N."/>
            <person name="Henrissat B."/>
            <person name="Hibbett D."/>
            <person name="Martinez A.T."/>
            <person name="Grigoriev I.V."/>
        </authorList>
    </citation>
    <scope>NUCLEOTIDE SEQUENCE</scope>
    <source>
        <strain evidence="5">AH 44721</strain>
    </source>
</reference>
<keyword evidence="3" id="KW-0503">Monooxygenase</keyword>
<dbReference type="PRINTS" id="PR00420">
    <property type="entry name" value="RNGMNOXGNASE"/>
</dbReference>
<evidence type="ECO:0000313" key="6">
    <source>
        <dbReference type="Proteomes" id="UP000724874"/>
    </source>
</evidence>
<evidence type="ECO:0000256" key="2">
    <source>
        <dbReference type="ARBA" id="ARBA00023002"/>
    </source>
</evidence>
<dbReference type="InterPro" id="IPR036188">
    <property type="entry name" value="FAD/NAD-bd_sf"/>
</dbReference>
<comment type="caution">
    <text evidence="5">The sequence shown here is derived from an EMBL/GenBank/DDBJ whole genome shotgun (WGS) entry which is preliminary data.</text>
</comment>
<dbReference type="EMBL" id="JADNYJ010000070">
    <property type="protein sequence ID" value="KAF8891931.1"/>
    <property type="molecule type" value="Genomic_DNA"/>
</dbReference>
<dbReference type="Gene3D" id="3.50.50.60">
    <property type="entry name" value="FAD/NAD(P)-binding domain"/>
    <property type="match status" value="1"/>
</dbReference>
<sequence length="515" mass="56923">MLKYINPPAIKMQACGYRATSLSFGRVYCMDPIPIATQVLIIGGGPAGSYAACCLAREGIEVVLLESEKFPRYHIGESMLPSMRQFLHFIDCEEEFLSHGFYTKVGAAFKLGQNRKEGYTDFIAADTNNFAWNVVRSEADDILFRHAARSGAKVFEETKVIAIDFSEDLTPTMASWERHDSKGTISFDYVVDASGRRGLISNRYLKNRRFNQSLKNIATWAYWCGTGSYMPDTSRAGAPFFEALLDGSGWVWFIPLHNKTTSIGIVMNQNEYSRKKKLQEKVGDKAFYLQELGRAPTVMSLIGQGELVTNGPTPTIMSASDYSYSADSYAGNQYRIIGDAGAFIDPFFSNGIHLAVSGGLSAAVTICASLRGHCSEREACQWHSARIGTSYTRFLIVVLSAYKQMQAQQEPVLADINEDHFDRAFGHFRGIIQGTADITTQSSKLLTEEELARTLDFCTQAYMPPDLSDAEGRAKIELVRDIGSSETIDAVAANCLHGRSICLQRGKLGLVKVAE</sequence>